<dbReference type="Proteomes" id="UP000593568">
    <property type="component" value="Unassembled WGS sequence"/>
</dbReference>
<evidence type="ECO:0000313" key="1">
    <source>
        <dbReference type="EMBL" id="MBA0757958.1"/>
    </source>
</evidence>
<comment type="caution">
    <text evidence="1">The sequence shown here is derived from an EMBL/GenBank/DDBJ whole genome shotgun (WGS) entry which is preliminary data.</text>
</comment>
<keyword evidence="2" id="KW-1185">Reference proteome</keyword>
<accession>A0A7J9DBK1</accession>
<dbReference type="EMBL" id="JABEZW010000001">
    <property type="protein sequence ID" value="MBA0757958.1"/>
    <property type="molecule type" value="Genomic_DNA"/>
</dbReference>
<name>A0A7J9DBK1_9ROSI</name>
<proteinExistence type="predicted"/>
<gene>
    <name evidence="1" type="ORF">Gotri_021001</name>
</gene>
<feature type="non-terminal residue" evidence="1">
    <location>
        <position position="55"/>
    </location>
</feature>
<reference evidence="1 2" key="1">
    <citation type="journal article" date="2019" name="Genome Biol. Evol.">
        <title>Insights into the evolution of the New World diploid cottons (Gossypium, subgenus Houzingenia) based on genome sequencing.</title>
        <authorList>
            <person name="Grover C.E."/>
            <person name="Arick M.A. 2nd"/>
            <person name="Thrash A."/>
            <person name="Conover J.L."/>
            <person name="Sanders W.S."/>
            <person name="Peterson D.G."/>
            <person name="Frelichowski J.E."/>
            <person name="Scheffler J.A."/>
            <person name="Scheffler B.E."/>
            <person name="Wendel J.F."/>
        </authorList>
    </citation>
    <scope>NUCLEOTIDE SEQUENCE [LARGE SCALE GENOMIC DNA]</scope>
    <source>
        <strain evidence="1">8</strain>
        <tissue evidence="1">Leaf</tissue>
    </source>
</reference>
<evidence type="ECO:0000313" key="2">
    <source>
        <dbReference type="Proteomes" id="UP000593568"/>
    </source>
</evidence>
<organism evidence="1 2">
    <name type="scientific">Gossypium trilobum</name>
    <dbReference type="NCBI Taxonomy" id="34281"/>
    <lineage>
        <taxon>Eukaryota</taxon>
        <taxon>Viridiplantae</taxon>
        <taxon>Streptophyta</taxon>
        <taxon>Embryophyta</taxon>
        <taxon>Tracheophyta</taxon>
        <taxon>Spermatophyta</taxon>
        <taxon>Magnoliopsida</taxon>
        <taxon>eudicotyledons</taxon>
        <taxon>Gunneridae</taxon>
        <taxon>Pentapetalae</taxon>
        <taxon>rosids</taxon>
        <taxon>malvids</taxon>
        <taxon>Malvales</taxon>
        <taxon>Malvaceae</taxon>
        <taxon>Malvoideae</taxon>
        <taxon>Gossypium</taxon>
    </lineage>
</organism>
<sequence length="55" mass="6148">MFGSREYPITGVFHFGLNCVPSRGIKVAWDERESNNQSAWEGAEWALAGSACERE</sequence>
<dbReference type="AlphaFoldDB" id="A0A7J9DBK1"/>
<protein>
    <submittedName>
        <fullName evidence="1">Uncharacterized protein</fullName>
    </submittedName>
</protein>